<feature type="non-terminal residue" evidence="3">
    <location>
        <position position="140"/>
    </location>
</feature>
<feature type="domain" description="Fumarate lyase N-terminal" evidence="2">
    <location>
        <begin position="17"/>
        <end position="137"/>
    </location>
</feature>
<organism evidence="3 4">
    <name type="scientific">Halosaccharopolyspora lacisalsi</name>
    <dbReference type="NCBI Taxonomy" id="1000566"/>
    <lineage>
        <taxon>Bacteria</taxon>
        <taxon>Bacillati</taxon>
        <taxon>Actinomycetota</taxon>
        <taxon>Actinomycetes</taxon>
        <taxon>Pseudonocardiales</taxon>
        <taxon>Pseudonocardiaceae</taxon>
        <taxon>Halosaccharopolyspora</taxon>
    </lineage>
</organism>
<comment type="caution">
    <text evidence="3">The sequence shown here is derived from an EMBL/GenBank/DDBJ whole genome shotgun (WGS) entry which is preliminary data.</text>
</comment>
<protein>
    <submittedName>
        <fullName evidence="3">Argininosuccinate lyase</fullName>
    </submittedName>
</protein>
<dbReference type="Proteomes" id="UP000569329">
    <property type="component" value="Unassembled WGS sequence"/>
</dbReference>
<dbReference type="InterPro" id="IPR024083">
    <property type="entry name" value="Fumarase/histidase_N"/>
</dbReference>
<dbReference type="EMBL" id="JACGWZ010000004">
    <property type="protein sequence ID" value="MBA8826058.1"/>
    <property type="molecule type" value="Genomic_DNA"/>
</dbReference>
<evidence type="ECO:0000313" key="4">
    <source>
        <dbReference type="Proteomes" id="UP000569329"/>
    </source>
</evidence>
<dbReference type="SUPFAM" id="SSF48557">
    <property type="entry name" value="L-aspartase-like"/>
    <property type="match status" value="1"/>
</dbReference>
<evidence type="ECO:0000256" key="1">
    <source>
        <dbReference type="ARBA" id="ARBA00023239"/>
    </source>
</evidence>
<keyword evidence="4" id="KW-1185">Reference proteome</keyword>
<keyword evidence="1 3" id="KW-0456">Lyase</keyword>
<dbReference type="GO" id="GO:0005829">
    <property type="term" value="C:cytosol"/>
    <property type="evidence" value="ECO:0007669"/>
    <property type="project" value="TreeGrafter"/>
</dbReference>
<evidence type="ECO:0000259" key="2">
    <source>
        <dbReference type="Pfam" id="PF00206"/>
    </source>
</evidence>
<dbReference type="Gene3D" id="1.10.275.10">
    <property type="entry name" value="Fumarase/aspartase (N-terminal domain)"/>
    <property type="match status" value="1"/>
</dbReference>
<dbReference type="InterPro" id="IPR008948">
    <property type="entry name" value="L-Aspartase-like"/>
</dbReference>
<dbReference type="AlphaFoldDB" id="A0A839E579"/>
<dbReference type="GO" id="GO:0004056">
    <property type="term" value="F:argininosuccinate lyase activity"/>
    <property type="evidence" value="ECO:0007669"/>
    <property type="project" value="InterPro"/>
</dbReference>
<dbReference type="Pfam" id="PF00206">
    <property type="entry name" value="Lyase_1"/>
    <property type="match status" value="1"/>
</dbReference>
<dbReference type="FunFam" id="1.10.275.10:FF:000002">
    <property type="entry name" value="Argininosuccinate lyase"/>
    <property type="match status" value="1"/>
</dbReference>
<sequence>MTQRDGHSGEPTKLWGGRFASGPSEAMAALSLSTHFDWRLAPYDIAASRAHARVLHRAGLLTETELERMLEGLETLHDDVESGEFQPVIDDEDVHTALERGLLERAGTELGGKLRAGRSRNDQVATQMRMWLRDATRRVV</sequence>
<proteinExistence type="predicted"/>
<gene>
    <name evidence="3" type="ORF">FHX42_003424</name>
</gene>
<dbReference type="InterPro" id="IPR009049">
    <property type="entry name" value="Argininosuccinate_lyase"/>
</dbReference>
<dbReference type="InterPro" id="IPR022761">
    <property type="entry name" value="Fumarate_lyase_N"/>
</dbReference>
<dbReference type="GO" id="GO:0042450">
    <property type="term" value="P:L-arginine biosynthetic process via ornithine"/>
    <property type="evidence" value="ECO:0007669"/>
    <property type="project" value="InterPro"/>
</dbReference>
<reference evidence="3 4" key="1">
    <citation type="submission" date="2020-07" db="EMBL/GenBank/DDBJ databases">
        <title>Sequencing the genomes of 1000 actinobacteria strains.</title>
        <authorList>
            <person name="Klenk H.-P."/>
        </authorList>
    </citation>
    <scope>NUCLEOTIDE SEQUENCE [LARGE SCALE GENOMIC DNA]</scope>
    <source>
        <strain evidence="3 4">DSM 45975</strain>
    </source>
</reference>
<dbReference type="RefSeq" id="WP_328796250.1">
    <property type="nucleotide sequence ID" value="NZ_JACGWZ010000004.1"/>
</dbReference>
<accession>A0A839E579</accession>
<evidence type="ECO:0000313" key="3">
    <source>
        <dbReference type="EMBL" id="MBA8826058.1"/>
    </source>
</evidence>
<dbReference type="PANTHER" id="PTHR43814:SF1">
    <property type="entry name" value="ARGININOSUCCINATE LYASE"/>
    <property type="match status" value="1"/>
</dbReference>
<dbReference type="PANTHER" id="PTHR43814">
    <property type="entry name" value="ARGININOSUCCINATE LYASE"/>
    <property type="match status" value="1"/>
</dbReference>
<name>A0A839E579_9PSEU</name>